<protein>
    <recommendedName>
        <fullName evidence="2">TBC1 domain family member 23</fullName>
    </recommendedName>
</protein>
<dbReference type="GO" id="GO:0005829">
    <property type="term" value="C:cytosol"/>
    <property type="evidence" value="ECO:0007669"/>
    <property type="project" value="GOC"/>
</dbReference>
<evidence type="ECO:0000256" key="3">
    <source>
        <dbReference type="ARBA" id="ARBA00022473"/>
    </source>
</evidence>
<gene>
    <name evidence="7" type="ORF">EVOR1521_LOCUS25485</name>
</gene>
<dbReference type="InterPro" id="IPR001763">
    <property type="entry name" value="Rhodanese-like_dom"/>
</dbReference>
<dbReference type="InterPro" id="IPR035969">
    <property type="entry name" value="Rab-GAP_TBC_sf"/>
</dbReference>
<dbReference type="GO" id="GO:0042147">
    <property type="term" value="P:retrograde transport, endosome to Golgi"/>
    <property type="evidence" value="ECO:0007669"/>
    <property type="project" value="InterPro"/>
</dbReference>
<comment type="subcellular location">
    <subcellularLocation>
        <location evidence="1">Golgi apparatus</location>
        <location evidence="1">trans-Golgi network</location>
    </subcellularLocation>
</comment>
<dbReference type="CDD" id="cd00158">
    <property type="entry name" value="RHOD"/>
    <property type="match status" value="1"/>
</dbReference>
<dbReference type="InterPro" id="IPR039755">
    <property type="entry name" value="TBC1D23"/>
</dbReference>
<dbReference type="GO" id="GO:0099041">
    <property type="term" value="P:vesicle tethering to Golgi"/>
    <property type="evidence" value="ECO:0007669"/>
    <property type="project" value="TreeGrafter"/>
</dbReference>
<dbReference type="Pfam" id="PF00566">
    <property type="entry name" value="RabGAP-TBC"/>
    <property type="match status" value="1"/>
</dbReference>
<dbReference type="SUPFAM" id="SSF47923">
    <property type="entry name" value="Ypt/Rab-GAP domain of gyp1p"/>
    <property type="match status" value="2"/>
</dbReference>
<comment type="caution">
    <text evidence="7">The sequence shown here is derived from an EMBL/GenBank/DDBJ whole genome shotgun (WGS) entry which is preliminary data.</text>
</comment>
<evidence type="ECO:0000313" key="8">
    <source>
        <dbReference type="Proteomes" id="UP001178507"/>
    </source>
</evidence>
<reference evidence="7" key="1">
    <citation type="submission" date="2023-08" db="EMBL/GenBank/DDBJ databases">
        <authorList>
            <person name="Chen Y."/>
            <person name="Shah S."/>
            <person name="Dougan E. K."/>
            <person name="Thang M."/>
            <person name="Chan C."/>
        </authorList>
    </citation>
    <scope>NUCLEOTIDE SEQUENCE</scope>
</reference>
<keyword evidence="8" id="KW-1185">Reference proteome</keyword>
<dbReference type="PROSITE" id="PS50086">
    <property type="entry name" value="TBC_RABGAP"/>
    <property type="match status" value="1"/>
</dbReference>
<dbReference type="PROSITE" id="PS50206">
    <property type="entry name" value="RHODANESE_3"/>
    <property type="match status" value="1"/>
</dbReference>
<dbReference type="InterPro" id="IPR000195">
    <property type="entry name" value="Rab-GAP-TBC_dom"/>
</dbReference>
<dbReference type="InterPro" id="IPR036873">
    <property type="entry name" value="Rhodanese-like_dom_sf"/>
</dbReference>
<dbReference type="GO" id="GO:0005802">
    <property type="term" value="C:trans-Golgi network"/>
    <property type="evidence" value="ECO:0007669"/>
    <property type="project" value="TreeGrafter"/>
</dbReference>
<evidence type="ECO:0000259" key="6">
    <source>
        <dbReference type="PROSITE" id="PS50206"/>
    </source>
</evidence>
<dbReference type="Proteomes" id="UP001178507">
    <property type="component" value="Unassembled WGS sequence"/>
</dbReference>
<name>A0AA36JAJ2_9DINO</name>
<dbReference type="PANTHER" id="PTHR13297">
    <property type="entry name" value="TBC1 DOMAIN FAMILY MEMBER 23-RELATED"/>
    <property type="match status" value="1"/>
</dbReference>
<evidence type="ECO:0000256" key="1">
    <source>
        <dbReference type="ARBA" id="ARBA00004601"/>
    </source>
</evidence>
<keyword evidence="4" id="KW-0333">Golgi apparatus</keyword>
<proteinExistence type="predicted"/>
<dbReference type="Gene3D" id="1.10.472.80">
    <property type="entry name" value="Ypt/Rab-GAP domain of gyp1p, domain 3"/>
    <property type="match status" value="1"/>
</dbReference>
<dbReference type="AlphaFoldDB" id="A0AA36JAJ2"/>
<evidence type="ECO:0000256" key="4">
    <source>
        <dbReference type="ARBA" id="ARBA00023034"/>
    </source>
</evidence>
<dbReference type="SMART" id="SM00164">
    <property type="entry name" value="TBC"/>
    <property type="match status" value="1"/>
</dbReference>
<feature type="domain" description="Rab-GAP TBC" evidence="5">
    <location>
        <begin position="1"/>
        <end position="215"/>
    </location>
</feature>
<organism evidence="7 8">
    <name type="scientific">Effrenium voratum</name>
    <dbReference type="NCBI Taxonomy" id="2562239"/>
    <lineage>
        <taxon>Eukaryota</taxon>
        <taxon>Sar</taxon>
        <taxon>Alveolata</taxon>
        <taxon>Dinophyceae</taxon>
        <taxon>Suessiales</taxon>
        <taxon>Symbiodiniaceae</taxon>
        <taxon>Effrenium</taxon>
    </lineage>
</organism>
<dbReference type="PANTHER" id="PTHR13297:SF5">
    <property type="entry name" value="TBC1 DOMAIN FAMILY MEMBER 23"/>
    <property type="match status" value="1"/>
</dbReference>
<dbReference type="SUPFAM" id="SSF52821">
    <property type="entry name" value="Rhodanese/Cell cycle control phosphatase"/>
    <property type="match status" value="1"/>
</dbReference>
<keyword evidence="3" id="KW-0217">Developmental protein</keyword>
<evidence type="ECO:0000313" key="7">
    <source>
        <dbReference type="EMBL" id="CAJ1402647.1"/>
    </source>
</evidence>
<dbReference type="Gene3D" id="1.10.8.270">
    <property type="entry name" value="putative rabgap domain of human tbc1 domain family member 14 like domains"/>
    <property type="match status" value="1"/>
</dbReference>
<dbReference type="EMBL" id="CAUJNA010003461">
    <property type="protein sequence ID" value="CAJ1402647.1"/>
    <property type="molecule type" value="Genomic_DNA"/>
</dbReference>
<feature type="domain" description="Rhodanese" evidence="6">
    <location>
        <begin position="343"/>
        <end position="394"/>
    </location>
</feature>
<evidence type="ECO:0000259" key="5">
    <source>
        <dbReference type="PROSITE" id="PS50086"/>
    </source>
</evidence>
<sequence length="549" mass="60469">MDGAPEEHDESARALAAECAKQWPTMLARKAPAASSPAAKAPAGDGEMAPAAEVNEADTHTIKVDVLRTRGNHPAFGPTMRERLRSLLTEFCHKELVRYMQGLHEVAAVFAYIEESASGFDGSEKSEDATLACFTAFVRTFMPCFYDGESFVILHITLLFFRQLLLYHLPHLHNQLEEMGVAPVVYATPWFITLFAHKTPLHVVMRLWHEYIRRGDPTFVPFLAVATMELEKQAFLDAEEDDFRNAVDRTKITSLEKLQAVWKAAENLYTRTPKSFTFRMSKVLTQVRQQLQEKTNTNWTQSVLARADQERRLALLAREAVAQHARVSSEVAAVPAPNLPPLRVLLLDVRPKAAFDAEHLPQALHFYPPCLQRLALVSSGSQRAERLAAALKQAMAEVGDLVLRKDSKPQLASPSNAEHAALGAEVFQALQGAASEAWGEAWLSESQASHLAILGGEADWDAAQLCKANGAVAALFELLTEQLCMPRVSVVLGGAQALHREAEKRGLKVMTSESSSPYGNDKLRTFLSGGAKAFASFRDRAKANFASDA</sequence>
<evidence type="ECO:0000256" key="2">
    <source>
        <dbReference type="ARBA" id="ARBA00014207"/>
    </source>
</evidence>
<accession>A0AA36JAJ2</accession>